<protein>
    <recommendedName>
        <fullName evidence="9">RING-type domain-containing protein</fullName>
    </recommendedName>
</protein>
<evidence type="ECO:0000256" key="7">
    <source>
        <dbReference type="ARBA" id="ARBA00022833"/>
    </source>
</evidence>
<evidence type="ECO:0000313" key="10">
    <source>
        <dbReference type="EMBL" id="KAG7092300.1"/>
    </source>
</evidence>
<dbReference type="GO" id="GO:0008270">
    <property type="term" value="F:zinc ion binding"/>
    <property type="evidence" value="ECO:0007669"/>
    <property type="project" value="UniProtKB-KW"/>
</dbReference>
<dbReference type="InterPro" id="IPR047544">
    <property type="entry name" value="RING-HC_RBR_RNF216"/>
</dbReference>
<proteinExistence type="predicted"/>
<dbReference type="InterPro" id="IPR047545">
    <property type="entry name" value="BRcat_RBR_RNF216"/>
</dbReference>
<dbReference type="InterPro" id="IPR013083">
    <property type="entry name" value="Znf_RING/FYVE/PHD"/>
</dbReference>
<dbReference type="SUPFAM" id="SSF57850">
    <property type="entry name" value="RING/U-box"/>
    <property type="match status" value="2"/>
</dbReference>
<keyword evidence="6" id="KW-0833">Ubl conjugation pathway</keyword>
<dbReference type="PANTHER" id="PTHR22770">
    <property type="entry name" value="UBIQUITIN CONJUGATING ENZYME 7 INTERACTING PROTEIN-RELATED"/>
    <property type="match status" value="1"/>
</dbReference>
<feature type="region of interest" description="Disordered" evidence="8">
    <location>
        <begin position="1"/>
        <end position="92"/>
    </location>
</feature>
<evidence type="ECO:0000259" key="9">
    <source>
        <dbReference type="PROSITE" id="PS51873"/>
    </source>
</evidence>
<keyword evidence="2" id="KW-0808">Transferase</keyword>
<dbReference type="InterPro" id="IPR047546">
    <property type="entry name" value="Rcat_RBR_RNF216"/>
</dbReference>
<name>A0A9P7USL7_9AGAR</name>
<feature type="compositionally biased region" description="Polar residues" evidence="8">
    <location>
        <begin position="1"/>
        <end position="30"/>
    </location>
</feature>
<dbReference type="CDD" id="cd20353">
    <property type="entry name" value="Rcat_RBR_RNF216"/>
    <property type="match status" value="1"/>
</dbReference>
<dbReference type="Gene3D" id="1.20.120.1750">
    <property type="match status" value="1"/>
</dbReference>
<dbReference type="PROSITE" id="PS51873">
    <property type="entry name" value="TRIAD"/>
    <property type="match status" value="1"/>
</dbReference>
<feature type="compositionally biased region" description="Basic residues" evidence="8">
    <location>
        <begin position="693"/>
        <end position="703"/>
    </location>
</feature>
<dbReference type="Pfam" id="PF26200">
    <property type="entry name" value="Rcat_RNF216"/>
    <property type="match status" value="1"/>
</dbReference>
<organism evidence="10 11">
    <name type="scientific">Marasmius oreades</name>
    <name type="common">fairy-ring Marasmius</name>
    <dbReference type="NCBI Taxonomy" id="181124"/>
    <lineage>
        <taxon>Eukaryota</taxon>
        <taxon>Fungi</taxon>
        <taxon>Dikarya</taxon>
        <taxon>Basidiomycota</taxon>
        <taxon>Agaricomycotina</taxon>
        <taxon>Agaricomycetes</taxon>
        <taxon>Agaricomycetidae</taxon>
        <taxon>Agaricales</taxon>
        <taxon>Marasmiineae</taxon>
        <taxon>Marasmiaceae</taxon>
        <taxon>Marasmius</taxon>
    </lineage>
</organism>
<dbReference type="GO" id="GO:0016740">
    <property type="term" value="F:transferase activity"/>
    <property type="evidence" value="ECO:0007669"/>
    <property type="project" value="UniProtKB-KW"/>
</dbReference>
<evidence type="ECO:0000256" key="8">
    <source>
        <dbReference type="SAM" id="MobiDB-lite"/>
    </source>
</evidence>
<dbReference type="RefSeq" id="XP_043008770.1">
    <property type="nucleotide sequence ID" value="XM_043153486.1"/>
</dbReference>
<keyword evidence="11" id="KW-1185">Reference proteome</keyword>
<dbReference type="Pfam" id="PF26191">
    <property type="entry name" value="RING-HC_RBR_RNF216"/>
    <property type="match status" value="1"/>
</dbReference>
<reference evidence="10" key="1">
    <citation type="journal article" date="2021" name="Genome Biol. Evol.">
        <title>The assembled and annotated genome of the fairy-ring fungus Marasmius oreades.</title>
        <authorList>
            <person name="Hiltunen M."/>
            <person name="Ament-Velasquez S.L."/>
            <person name="Johannesson H."/>
        </authorList>
    </citation>
    <scope>NUCLEOTIDE SEQUENCE</scope>
    <source>
        <strain evidence="10">03SP1</strain>
    </source>
</reference>
<sequence>MSSSPEPIQARTSSSQSRTVIHSRILNQMKQPIAVIEISDSESDHEEGLKRQPAAQPAAGPSRTRARSPAKGKSQANPLQQRTSSNDNMTLPMANKPVTQLFLPSDEENKPPCRNADAPLAPDVATRIAINTDTENSRSVDVASIPPEALALNIQLVDQQQDDPTSIYLAQVMEIVPDVQPDHAIALITQFISEHQHNVVEVVLHNLFDNPGYPKLDKKGKRKATETETANDNNKKSRIEVLDYRSTDRDYEGGEHYPTLAIDQLMLDFPEIPKAHIRKTFVSKKSLYVPTYFFLVDEKKSGVRLPYVPKKRIIRHAVAKGKGIALADPAFEAEREWLLQNLFEDEAGNDAVLAERLNEQDYEGNGDGIECGCCFSTYAFNKMVQCEDGHLFCTECMTSYAENLLGSHNVNIVCMDQSGCKLPFPVSELRRFLPSKLMDMYERVKQTKEIEMAGLEGLEECPCCEYKCVIENPEEKLFRCGNLDTCGAITCRQCKKPDHLPKSCKEMEEDRHLDGRHAIEEAMTRALMRTCPKCNRAFVKDDGCNKMTCPNCHSLLCYVCRKLIPEGYAHFNQAHPRDPTTSKNSKCPLWDGPVEARHAKEVQEAAEKAKEEYMRENPDVDDEDIHVDISKTQFPVPGPPLPQMQMPRLPDFQMLHHQALPDHNLFDFAAHLRAPPIQPVMPVQLPVVPPPRRAARPRRRNRR</sequence>
<keyword evidence="4" id="KW-0677">Repeat</keyword>
<dbReference type="AlphaFoldDB" id="A0A9P7USL7"/>
<evidence type="ECO:0000256" key="6">
    <source>
        <dbReference type="ARBA" id="ARBA00022786"/>
    </source>
</evidence>
<evidence type="ECO:0000313" key="11">
    <source>
        <dbReference type="Proteomes" id="UP001049176"/>
    </source>
</evidence>
<evidence type="ECO:0000256" key="2">
    <source>
        <dbReference type="ARBA" id="ARBA00022679"/>
    </source>
</evidence>
<gene>
    <name evidence="10" type="ORF">E1B28_008662</name>
</gene>
<evidence type="ECO:0000256" key="1">
    <source>
        <dbReference type="ARBA" id="ARBA00004906"/>
    </source>
</evidence>
<dbReference type="EMBL" id="CM032185">
    <property type="protein sequence ID" value="KAG7092300.1"/>
    <property type="molecule type" value="Genomic_DNA"/>
</dbReference>
<dbReference type="Proteomes" id="UP001049176">
    <property type="component" value="Chromosome 5"/>
</dbReference>
<dbReference type="PANTHER" id="PTHR22770:SF47">
    <property type="entry name" value="E3 UBIQUITIN-PROTEIN LIGASE RNF216"/>
    <property type="match status" value="1"/>
</dbReference>
<dbReference type="KEGG" id="more:E1B28_008662"/>
<feature type="compositionally biased region" description="Polar residues" evidence="8">
    <location>
        <begin position="74"/>
        <end position="89"/>
    </location>
</feature>
<accession>A0A9P7USL7</accession>
<feature type="region of interest" description="Disordered" evidence="8">
    <location>
        <begin position="683"/>
        <end position="703"/>
    </location>
</feature>
<dbReference type="CDD" id="cd16630">
    <property type="entry name" value="RING-HC_RBR_RNF216"/>
    <property type="match status" value="1"/>
</dbReference>
<dbReference type="CDD" id="cd20339">
    <property type="entry name" value="BRcat_RBR_RNF216"/>
    <property type="match status" value="1"/>
</dbReference>
<dbReference type="Gene3D" id="3.30.40.10">
    <property type="entry name" value="Zinc/RING finger domain, C3HC4 (zinc finger)"/>
    <property type="match status" value="1"/>
</dbReference>
<comment type="caution">
    <text evidence="10">The sequence shown here is derived from an EMBL/GenBank/DDBJ whole genome shotgun (WGS) entry which is preliminary data.</text>
</comment>
<keyword evidence="5" id="KW-0863">Zinc-finger</keyword>
<keyword evidence="3" id="KW-0479">Metal-binding</keyword>
<dbReference type="GeneID" id="66077738"/>
<evidence type="ECO:0000256" key="5">
    <source>
        <dbReference type="ARBA" id="ARBA00022771"/>
    </source>
</evidence>
<keyword evidence="7" id="KW-0862">Zinc</keyword>
<dbReference type="InterPro" id="IPR044066">
    <property type="entry name" value="TRIAD_supradom"/>
</dbReference>
<dbReference type="OrthoDB" id="10009520at2759"/>
<feature type="region of interest" description="Disordered" evidence="8">
    <location>
        <begin position="215"/>
        <end position="234"/>
    </location>
</feature>
<dbReference type="InterPro" id="IPR051628">
    <property type="entry name" value="LUBAC_E3_Ligases"/>
</dbReference>
<comment type="pathway">
    <text evidence="1">Protein modification; protein ubiquitination.</text>
</comment>
<evidence type="ECO:0000256" key="4">
    <source>
        <dbReference type="ARBA" id="ARBA00022737"/>
    </source>
</evidence>
<evidence type="ECO:0000256" key="3">
    <source>
        <dbReference type="ARBA" id="ARBA00022723"/>
    </source>
</evidence>
<feature type="domain" description="RING-type" evidence="9">
    <location>
        <begin position="367"/>
        <end position="591"/>
    </location>
</feature>